<dbReference type="Pfam" id="PF05876">
    <property type="entry name" value="GpA_ATPase"/>
    <property type="match status" value="1"/>
</dbReference>
<dbReference type="InterPro" id="IPR027417">
    <property type="entry name" value="P-loop_NTPase"/>
</dbReference>
<dbReference type="InterPro" id="IPR046453">
    <property type="entry name" value="GpA_ATPase"/>
</dbReference>
<evidence type="ECO:0000313" key="3">
    <source>
        <dbReference type="Proteomes" id="UP000027382"/>
    </source>
</evidence>
<evidence type="ECO:0000313" key="2">
    <source>
        <dbReference type="EMBL" id="AID50616.1"/>
    </source>
</evidence>
<dbReference type="KEGG" id="vg:22277124"/>
<dbReference type="Gene3D" id="3.40.50.300">
    <property type="entry name" value="P-loop containing nucleotide triphosphate hydrolases"/>
    <property type="match status" value="1"/>
</dbReference>
<proteinExistence type="predicted"/>
<dbReference type="OrthoDB" id="1420at10239"/>
<organism evidence="2 3">
    <name type="scientific">Bacillus phage CP-51</name>
    <dbReference type="NCBI Taxonomy" id="1391188"/>
    <lineage>
        <taxon>Viruses</taxon>
        <taxon>Duplodnaviria</taxon>
        <taxon>Heunggongvirae</taxon>
        <taxon>Uroviricota</taxon>
        <taxon>Caudoviricetes</taxon>
        <taxon>Herelleviridae</taxon>
        <taxon>Spounavirinae</taxon>
        <taxon>Siminovitchvirus</taxon>
        <taxon>Siminovitchvirus CP51</taxon>
    </lineage>
</organism>
<dbReference type="RefSeq" id="YP_009099225.1">
    <property type="nucleotide sequence ID" value="NC_025423.1"/>
</dbReference>
<name>A0A068EUA4_9CAUD</name>
<feature type="domain" description="Phage terminase large subunit GpA ATPase" evidence="1">
    <location>
        <begin position="49"/>
        <end position="267"/>
    </location>
</feature>
<evidence type="ECO:0000259" key="1">
    <source>
        <dbReference type="Pfam" id="PF05876"/>
    </source>
</evidence>
<reference evidence="2" key="1">
    <citation type="journal article" date="2014" name="Virology">
        <title>The odd one out: Bacillus ACT bacteriophage CP-51 exhibits unusual properties compared to related Spounavirinae W.Ph. and Bastille.</title>
        <authorList>
            <person name="Klumpp J."/>
            <person name="Schmuki M."/>
            <person name="Sozhamannan S."/>
            <person name="Beyer W."/>
            <person name="Fouts D.E."/>
            <person name="Bernbach V."/>
            <person name="Calendar R."/>
            <person name="Loessner M.J."/>
        </authorList>
    </citation>
    <scope>NUCLEOTIDE SEQUENCE [LARGE SCALE GENOMIC DNA]</scope>
</reference>
<dbReference type="Proteomes" id="UP000027382">
    <property type="component" value="Segment"/>
</dbReference>
<protein>
    <submittedName>
        <fullName evidence="2">Putative large terminase</fullName>
    </submittedName>
</protein>
<sequence>MQITKAQLQEMLVNKTPSLYALRHRFIKGNPLTFHSTKNAIKHRPWQIDILNDQHPDKVVRKSRQLGLSEMAITEFTWFLDTHPNTKAMYTFPRKEQMEDFSNTRITPIFTESAYLNSRLDPKMNNVRLKKLTNQSVLFLRSAWGSALGEGTDIDMLGLDEYDRMKDGVELAFRESMKSSAYGLMRRWSTPTIPGRGVDLLFQKSDQRFYHHKCEKCNHWQFLTVEDNILQVKEDGIDIVREQIKDGTFMFICSKCKQELNRWHQGEYVAKHPDVHEIRGYHISQLDAVWINADEIMRNQFQYKIKQLFYNYVIGIPYASEGLLITDQDILACKKYEEPIGYRDYSKYQKIVAGVDWGYFNWMVVLGLTHDNRVDLLDLHWVADNPNKPLESVNIFTALLKPFDPDVIVADNGFGADRNSYLMQQFPGRVYACDWDTPRTSIPLVDAWNDKGRRVRVDKTTKMKRTLYNLKARAIGMFGQCEKLDMLTKHLKNVRTIMEEEDGEVYERVTRVGDDHLACSLTYAYIALDRILALHEPSTNLDYDFMPSGGGTFGYDRM</sequence>
<keyword evidence="3" id="KW-1185">Reference proteome</keyword>
<dbReference type="EMBL" id="KF554508">
    <property type="protein sequence ID" value="AID50616.1"/>
    <property type="molecule type" value="Genomic_DNA"/>
</dbReference>
<dbReference type="GO" id="GO:0016887">
    <property type="term" value="F:ATP hydrolysis activity"/>
    <property type="evidence" value="ECO:0007669"/>
    <property type="project" value="InterPro"/>
</dbReference>
<dbReference type="GeneID" id="22277124"/>
<accession>A0A068EUA4</accession>